<dbReference type="AlphaFoldDB" id="A0A392UPN8"/>
<evidence type="ECO:0000313" key="1">
    <source>
        <dbReference type="EMBL" id="MCI75412.1"/>
    </source>
</evidence>
<dbReference type="Proteomes" id="UP000265520">
    <property type="component" value="Unassembled WGS sequence"/>
</dbReference>
<name>A0A392UPN8_9FABA</name>
<sequence>MKFLVYARCAVVFGALHRSWSSSRIHLWQLRVAQPGLARRAVESSSGRRTSG</sequence>
<evidence type="ECO:0000313" key="2">
    <source>
        <dbReference type="Proteomes" id="UP000265520"/>
    </source>
</evidence>
<accession>A0A392UPN8</accession>
<dbReference type="EMBL" id="LXQA010882224">
    <property type="protein sequence ID" value="MCI75412.1"/>
    <property type="molecule type" value="Genomic_DNA"/>
</dbReference>
<protein>
    <submittedName>
        <fullName evidence="1">Uncharacterized protein</fullName>
    </submittedName>
</protein>
<proteinExistence type="predicted"/>
<organism evidence="1 2">
    <name type="scientific">Trifolium medium</name>
    <dbReference type="NCBI Taxonomy" id="97028"/>
    <lineage>
        <taxon>Eukaryota</taxon>
        <taxon>Viridiplantae</taxon>
        <taxon>Streptophyta</taxon>
        <taxon>Embryophyta</taxon>
        <taxon>Tracheophyta</taxon>
        <taxon>Spermatophyta</taxon>
        <taxon>Magnoliopsida</taxon>
        <taxon>eudicotyledons</taxon>
        <taxon>Gunneridae</taxon>
        <taxon>Pentapetalae</taxon>
        <taxon>rosids</taxon>
        <taxon>fabids</taxon>
        <taxon>Fabales</taxon>
        <taxon>Fabaceae</taxon>
        <taxon>Papilionoideae</taxon>
        <taxon>50 kb inversion clade</taxon>
        <taxon>NPAAA clade</taxon>
        <taxon>Hologalegina</taxon>
        <taxon>IRL clade</taxon>
        <taxon>Trifolieae</taxon>
        <taxon>Trifolium</taxon>
    </lineage>
</organism>
<reference evidence="1 2" key="1">
    <citation type="journal article" date="2018" name="Front. Plant Sci.">
        <title>Red Clover (Trifolium pratense) and Zigzag Clover (T. medium) - A Picture of Genomic Similarities and Differences.</title>
        <authorList>
            <person name="Dluhosova J."/>
            <person name="Istvanek J."/>
            <person name="Nedelnik J."/>
            <person name="Repkova J."/>
        </authorList>
    </citation>
    <scope>NUCLEOTIDE SEQUENCE [LARGE SCALE GENOMIC DNA]</scope>
    <source>
        <strain evidence="2">cv. 10/8</strain>
        <tissue evidence="1">Leaf</tissue>
    </source>
</reference>
<keyword evidence="2" id="KW-1185">Reference proteome</keyword>
<feature type="non-terminal residue" evidence="1">
    <location>
        <position position="52"/>
    </location>
</feature>
<comment type="caution">
    <text evidence="1">The sequence shown here is derived from an EMBL/GenBank/DDBJ whole genome shotgun (WGS) entry which is preliminary data.</text>
</comment>